<dbReference type="InterPro" id="IPR027417">
    <property type="entry name" value="P-loop_NTPase"/>
</dbReference>
<dbReference type="InterPro" id="IPR058017">
    <property type="entry name" value="At3g28540-like_C"/>
</dbReference>
<dbReference type="InterPro" id="IPR003593">
    <property type="entry name" value="AAA+_ATPase"/>
</dbReference>
<dbReference type="EMBL" id="JABFUD020000001">
    <property type="protein sequence ID" value="KAI5084792.1"/>
    <property type="molecule type" value="Genomic_DNA"/>
</dbReference>
<proteinExistence type="inferred from homology"/>
<reference evidence="4" key="1">
    <citation type="submission" date="2021-01" db="EMBL/GenBank/DDBJ databases">
        <title>Adiantum capillus-veneris genome.</title>
        <authorList>
            <person name="Fang Y."/>
            <person name="Liao Q."/>
        </authorList>
    </citation>
    <scope>NUCLEOTIDE SEQUENCE</scope>
    <source>
        <strain evidence="4">H3</strain>
        <tissue evidence="4">Leaf</tissue>
    </source>
</reference>
<dbReference type="CDD" id="cd19510">
    <property type="entry name" value="RecA-like_BCS1"/>
    <property type="match status" value="1"/>
</dbReference>
<evidence type="ECO:0000256" key="1">
    <source>
        <dbReference type="ARBA" id="ARBA00007448"/>
    </source>
</evidence>
<protein>
    <recommendedName>
        <fullName evidence="3">AAA+ ATPase domain-containing protein</fullName>
    </recommendedName>
</protein>
<keyword evidence="2" id="KW-0934">Plastid</keyword>
<keyword evidence="2" id="KW-0150">Chloroplast</keyword>
<dbReference type="AlphaFoldDB" id="A0A9D4VG49"/>
<feature type="domain" description="AAA+ ATPase" evidence="3">
    <location>
        <begin position="250"/>
        <end position="432"/>
    </location>
</feature>
<sequence>MEVRASELLGYLGSFIGLLTVAQTMLHNLLPTPLMGVVAGLMCRAQNALSRFHYVEVPEYDESCLPNELYGAIKLHLSVSITRTSVLSAKRLKLYCAANARDFTWSPGHHELLPITFLGSNLFWEHFTAPEQSSPQHQMHATLWNRPPLPDEKRSFILKLHKKDKNRVLKPYMEHILKQAREIRHKNRERLLYTNGRNDSFRHPWDSVPFKHPSTFETLALDPVKKRQIEEDLQAFAMGEEFYRRTGRAWKRGYLLYGPPGTGKSSLIAAMANLLRYDVYDLELTQVRSNAELRKLLLRTTSKSIIVIEDIDCSLELGSRAGSSTRLSRAPTLGIRRSTTSMDSHSFGGGLKGGVESGRGGGLDECALMQSSPSSSCSSMTLSGLLNFTDGLWSCCGDERIFVFTTNQIESLDPALLRSGRMDMHIFMSHCTFEAFKILAFNYLGIKDHPLFAEIEEAMDCAQMTPAEVSEILIRYRSKAEVAIKEVVVELHKQAEKGNVVCGSVKSAVLPPTPVKEEELDGTCNHNVGLLLAKPWVPCMMDNPVVVKEELCVHSIEEEVEQVKRAVQDSSIDELSLRTKKKSDVPGDNLLPKSIQCPNCKHAIPHDQEAGFLSSSNNKDLIFGDHDEEILPYRHINAGQLMKLQKAD</sequence>
<dbReference type="SUPFAM" id="SSF52540">
    <property type="entry name" value="P-loop containing nucleoside triphosphate hydrolases"/>
    <property type="match status" value="1"/>
</dbReference>
<comment type="similarity">
    <text evidence="1">Belongs to the AAA ATPase family. BCS1 subfamily.</text>
</comment>
<organism evidence="4 5">
    <name type="scientific">Adiantum capillus-veneris</name>
    <name type="common">Maidenhair fern</name>
    <dbReference type="NCBI Taxonomy" id="13818"/>
    <lineage>
        <taxon>Eukaryota</taxon>
        <taxon>Viridiplantae</taxon>
        <taxon>Streptophyta</taxon>
        <taxon>Embryophyta</taxon>
        <taxon>Tracheophyta</taxon>
        <taxon>Polypodiopsida</taxon>
        <taxon>Polypodiidae</taxon>
        <taxon>Polypodiales</taxon>
        <taxon>Pteridineae</taxon>
        <taxon>Pteridaceae</taxon>
        <taxon>Vittarioideae</taxon>
        <taxon>Adiantum</taxon>
    </lineage>
</organism>
<dbReference type="Gene3D" id="6.10.280.40">
    <property type="match status" value="1"/>
</dbReference>
<evidence type="ECO:0000313" key="5">
    <source>
        <dbReference type="Proteomes" id="UP000886520"/>
    </source>
</evidence>
<evidence type="ECO:0000259" key="3">
    <source>
        <dbReference type="SMART" id="SM00382"/>
    </source>
</evidence>
<evidence type="ECO:0000256" key="2">
    <source>
        <dbReference type="ARBA" id="ARBA00022528"/>
    </source>
</evidence>
<comment type="caution">
    <text evidence="4">The sequence shown here is derived from an EMBL/GenBank/DDBJ whole genome shotgun (WGS) entry which is preliminary data.</text>
</comment>
<dbReference type="InterPro" id="IPR003959">
    <property type="entry name" value="ATPase_AAA_core"/>
</dbReference>
<accession>A0A9D4VG49</accession>
<dbReference type="GO" id="GO:0005524">
    <property type="term" value="F:ATP binding"/>
    <property type="evidence" value="ECO:0007669"/>
    <property type="project" value="InterPro"/>
</dbReference>
<dbReference type="InterPro" id="IPR050747">
    <property type="entry name" value="Mitochondrial_chaperone_BCS1"/>
</dbReference>
<dbReference type="Proteomes" id="UP000886520">
    <property type="component" value="Chromosome 1"/>
</dbReference>
<dbReference type="OrthoDB" id="10251412at2759"/>
<evidence type="ECO:0000313" key="4">
    <source>
        <dbReference type="EMBL" id="KAI5084792.1"/>
    </source>
</evidence>
<keyword evidence="5" id="KW-1185">Reference proteome</keyword>
<dbReference type="Pfam" id="PF25568">
    <property type="entry name" value="AAA_lid_At3g28540"/>
    <property type="match status" value="1"/>
</dbReference>
<name>A0A9D4VG49_ADICA</name>
<gene>
    <name evidence="4" type="ORF">GOP47_0000961</name>
</gene>
<dbReference type="Gene3D" id="3.40.50.300">
    <property type="entry name" value="P-loop containing nucleotide triphosphate hydrolases"/>
    <property type="match status" value="1"/>
</dbReference>
<dbReference type="GO" id="GO:0016887">
    <property type="term" value="F:ATP hydrolysis activity"/>
    <property type="evidence" value="ECO:0007669"/>
    <property type="project" value="InterPro"/>
</dbReference>
<dbReference type="Pfam" id="PF00004">
    <property type="entry name" value="AAA"/>
    <property type="match status" value="2"/>
</dbReference>
<dbReference type="PANTHER" id="PTHR23070">
    <property type="entry name" value="BCS1 AAA-TYPE ATPASE"/>
    <property type="match status" value="1"/>
</dbReference>
<dbReference type="SMART" id="SM00382">
    <property type="entry name" value="AAA"/>
    <property type="match status" value="1"/>
</dbReference>